<feature type="domain" description="Putative Flp pilus-assembly TadG-like N-terminal" evidence="1">
    <location>
        <begin position="6"/>
        <end position="52"/>
    </location>
</feature>
<reference evidence="2 3" key="1">
    <citation type="submission" date="2020-07" db="EMBL/GenBank/DDBJ databases">
        <authorList>
            <person name="Xu S."/>
            <person name="Li A."/>
        </authorList>
    </citation>
    <scope>NUCLEOTIDE SEQUENCE [LARGE SCALE GENOMIC DNA]</scope>
    <source>
        <strain evidence="2 3">SG-8</strain>
    </source>
</reference>
<dbReference type="RefSeq" id="WP_182669483.1">
    <property type="nucleotide sequence ID" value="NZ_JACHTE010000006.1"/>
</dbReference>
<sequence>MHKHRGQAMVLFLVLVGILCLGAILMFNTGQAVNKKVSLTHTADAAAYSVAVQQARAMNFAAYMNRARVANEVAIAQLVSMWSWMNMFHSHAVIGHNLMTYLSFVPYINIVARPMAQVYKQVERVIGRARDAYHPFANGVIGAVDGVNGILATAASATLRFGGGSNGFMIAREVVEKNDPTARIAPLGHALLLKQLLEASALPGGKLFDEHRARSPNPGMDRYRNVVMASRDRFTADRNDFLGIDFSVVKIGFNEAGGTDMVQYNRWVAADGLDFTAEIDLGLFDIDFDVPLGFGGAQALESRNRQPGFFQGGCPNNRNGGICAGGRNRRGKGWYSDYHPGERTYKQYNGAGDTFGGRRGLIDRYPSVNAPASVPFFTPMRPTGQRNRKRDAYFSGYQGLRDYHDVKQDVVDSSSEEHPGPTFTVLVESERQAARTSEDIDGIGGPEGGQLELDNAMRGDKLTAIASAQTYFVRPFDPASSTARWFMRKVPRQWGGEPQAVNELEKGSVFSPYWQARLVETPKEDYIAAGLDALISGG</sequence>
<keyword evidence="3" id="KW-1185">Reference proteome</keyword>
<dbReference type="EMBL" id="JACHTE010000006">
    <property type="protein sequence ID" value="MBB1088706.1"/>
    <property type="molecule type" value="Genomic_DNA"/>
</dbReference>
<name>A0A7W3U4C2_9GAMM</name>
<dbReference type="InterPro" id="IPR028087">
    <property type="entry name" value="Tad_N"/>
</dbReference>
<proteinExistence type="predicted"/>
<comment type="caution">
    <text evidence="2">The sequence shown here is derived from an EMBL/GenBank/DDBJ whole genome shotgun (WGS) entry which is preliminary data.</text>
</comment>
<organism evidence="2 3">
    <name type="scientific">Marilutibacter penaei</name>
    <dbReference type="NCBI Taxonomy" id="2759900"/>
    <lineage>
        <taxon>Bacteria</taxon>
        <taxon>Pseudomonadati</taxon>
        <taxon>Pseudomonadota</taxon>
        <taxon>Gammaproteobacteria</taxon>
        <taxon>Lysobacterales</taxon>
        <taxon>Lysobacteraceae</taxon>
        <taxon>Marilutibacter</taxon>
    </lineage>
</organism>
<protein>
    <submittedName>
        <fullName evidence="2">Tad domain-containing protein</fullName>
    </submittedName>
</protein>
<evidence type="ECO:0000313" key="2">
    <source>
        <dbReference type="EMBL" id="MBB1088706.1"/>
    </source>
</evidence>
<accession>A0A7W3U4C2</accession>
<dbReference type="Pfam" id="PF13400">
    <property type="entry name" value="Tad"/>
    <property type="match status" value="1"/>
</dbReference>
<evidence type="ECO:0000313" key="3">
    <source>
        <dbReference type="Proteomes" id="UP000552587"/>
    </source>
</evidence>
<evidence type="ECO:0000259" key="1">
    <source>
        <dbReference type="Pfam" id="PF13400"/>
    </source>
</evidence>
<gene>
    <name evidence="2" type="ORF">H4F99_09410</name>
</gene>
<dbReference type="AlphaFoldDB" id="A0A7W3U4C2"/>
<dbReference type="Proteomes" id="UP000552587">
    <property type="component" value="Unassembled WGS sequence"/>
</dbReference>